<name>A0A285NBS8_9AQUI</name>
<evidence type="ECO:0000259" key="1">
    <source>
        <dbReference type="SMART" id="SM00507"/>
    </source>
</evidence>
<keyword evidence="2" id="KW-0540">Nuclease</keyword>
<dbReference type="InterPro" id="IPR003615">
    <property type="entry name" value="HNH_nuc"/>
</dbReference>
<dbReference type="OrthoDB" id="9757607at2"/>
<keyword evidence="3" id="KW-1185">Reference proteome</keyword>
<dbReference type="Gene3D" id="1.10.30.50">
    <property type="match status" value="1"/>
</dbReference>
<dbReference type="SMART" id="SM00507">
    <property type="entry name" value="HNHc"/>
    <property type="match status" value="1"/>
</dbReference>
<protein>
    <submittedName>
        <fullName evidence="2">HNH endonuclease</fullName>
    </submittedName>
</protein>
<evidence type="ECO:0000313" key="2">
    <source>
        <dbReference type="EMBL" id="SNZ06915.1"/>
    </source>
</evidence>
<dbReference type="AlphaFoldDB" id="A0A285NBS8"/>
<dbReference type="GO" id="GO:0004519">
    <property type="term" value="F:endonuclease activity"/>
    <property type="evidence" value="ECO:0007669"/>
    <property type="project" value="UniProtKB-KW"/>
</dbReference>
<dbReference type="EMBL" id="OBEI01000002">
    <property type="protein sequence ID" value="SNZ06915.1"/>
    <property type="molecule type" value="Genomic_DNA"/>
</dbReference>
<dbReference type="Proteomes" id="UP000219036">
    <property type="component" value="Unassembled WGS sequence"/>
</dbReference>
<proteinExistence type="predicted"/>
<gene>
    <name evidence="2" type="ORF">SAMN06265182_0842</name>
</gene>
<dbReference type="RefSeq" id="WP_144020042.1">
    <property type="nucleotide sequence ID" value="NZ_OBEI01000002.1"/>
</dbReference>
<keyword evidence="2" id="KW-0378">Hydrolase</keyword>
<accession>A0A285NBS8</accession>
<evidence type="ECO:0000313" key="3">
    <source>
        <dbReference type="Proteomes" id="UP000219036"/>
    </source>
</evidence>
<dbReference type="Pfam" id="PF13395">
    <property type="entry name" value="HNH_4"/>
    <property type="match status" value="1"/>
</dbReference>
<sequence>MNFENFKTVNFIIERDSKDTIYKFALLRAAIETVQEFDHLKTETENKVSFPLGILIQKWIFYYYPLLEYEIPQKHGNNNLAFRSQLKKIINYYQDKGGINALYSDLKRGTVPEEIKNDFLNLLKKLKETITNMPMRYLGKSYFGKDYSVFQYNKDSKRLNSLDKIDQHFLIENFGTFSISKEIYITFLYLGSFINGTESILYKWAEFSVRADKEGKFTVEKVLDRLLISPEDERDVLFAQKAYKKLLHKNKELECVWSGKRIKKESTLNVDHAIPFSIWKNNDLWNLLPAHREINQIKKDKIPSPRLITKREKVIKFYWKILENEYKDKFRKEIITDLIGFEKGESNIKEILDNGIMQLQLKAKYLIEVRGYEEWYI</sequence>
<feature type="domain" description="HNH nuclease" evidence="1">
    <location>
        <begin position="241"/>
        <end position="296"/>
    </location>
</feature>
<reference evidence="3" key="1">
    <citation type="submission" date="2017-09" db="EMBL/GenBank/DDBJ databases">
        <authorList>
            <person name="Varghese N."/>
            <person name="Submissions S."/>
        </authorList>
    </citation>
    <scope>NUCLEOTIDE SEQUENCE [LARGE SCALE GENOMIC DNA]</scope>
    <source>
        <strain evidence="3">DSM 15103</strain>
    </source>
</reference>
<organism evidence="2 3">
    <name type="scientific">Persephonella hydrogeniphila</name>
    <dbReference type="NCBI Taxonomy" id="198703"/>
    <lineage>
        <taxon>Bacteria</taxon>
        <taxon>Pseudomonadati</taxon>
        <taxon>Aquificota</taxon>
        <taxon>Aquificia</taxon>
        <taxon>Aquificales</taxon>
        <taxon>Hydrogenothermaceae</taxon>
        <taxon>Persephonella</taxon>
    </lineage>
</organism>
<dbReference type="CDD" id="cd00085">
    <property type="entry name" value="HNHc"/>
    <property type="match status" value="1"/>
</dbReference>
<keyword evidence="2" id="KW-0255">Endonuclease</keyword>